<dbReference type="STRING" id="1448320.A0A319CY53"/>
<evidence type="ECO:0000256" key="3">
    <source>
        <dbReference type="ARBA" id="ARBA00022989"/>
    </source>
</evidence>
<dbReference type="PANTHER" id="PTHR48022:SF28">
    <property type="entry name" value="MAJOR FACILITATOR SUPERFAMILY (MFS) PROFILE DOMAIN-CONTAINING PROTEIN-RELATED"/>
    <property type="match status" value="1"/>
</dbReference>
<keyword evidence="2 5" id="KW-0812">Transmembrane</keyword>
<evidence type="ECO:0000256" key="5">
    <source>
        <dbReference type="SAM" id="Phobius"/>
    </source>
</evidence>
<dbReference type="InterPro" id="IPR050360">
    <property type="entry name" value="MFS_Sugar_Transporters"/>
</dbReference>
<dbReference type="EMBL" id="KZ825995">
    <property type="protein sequence ID" value="PYH90156.1"/>
    <property type="molecule type" value="Genomic_DNA"/>
</dbReference>
<feature type="transmembrane region" description="Helical" evidence="5">
    <location>
        <begin position="31"/>
        <end position="52"/>
    </location>
</feature>
<comment type="subcellular location">
    <subcellularLocation>
        <location evidence="1">Membrane</location>
        <topology evidence="1">Multi-pass membrane protein</topology>
    </subcellularLocation>
</comment>
<evidence type="ECO:0000313" key="7">
    <source>
        <dbReference type="Proteomes" id="UP000247810"/>
    </source>
</evidence>
<dbReference type="Proteomes" id="UP000247810">
    <property type="component" value="Unassembled WGS sequence"/>
</dbReference>
<proteinExistence type="predicted"/>
<accession>A0A319CY53</accession>
<evidence type="ECO:0008006" key="8">
    <source>
        <dbReference type="Google" id="ProtNLM"/>
    </source>
</evidence>
<dbReference type="AlphaFoldDB" id="A0A319CY53"/>
<dbReference type="InterPro" id="IPR005828">
    <property type="entry name" value="MFS_sugar_transport-like"/>
</dbReference>
<dbReference type="InterPro" id="IPR036259">
    <property type="entry name" value="MFS_trans_sf"/>
</dbReference>
<keyword evidence="3 5" id="KW-1133">Transmembrane helix</keyword>
<protein>
    <recommendedName>
        <fullName evidence="8">Major facilitator superfamily (MFS) profile domain-containing protein</fullName>
    </recommendedName>
</protein>
<dbReference type="PANTHER" id="PTHR48022">
    <property type="entry name" value="PLASTIDIC GLUCOSE TRANSPORTER 4"/>
    <property type="match status" value="1"/>
</dbReference>
<dbReference type="Gene3D" id="1.20.1250.20">
    <property type="entry name" value="MFS general substrate transporter like domains"/>
    <property type="match status" value="2"/>
</dbReference>
<keyword evidence="4 5" id="KW-0472">Membrane</keyword>
<evidence type="ECO:0000256" key="1">
    <source>
        <dbReference type="ARBA" id="ARBA00004141"/>
    </source>
</evidence>
<feature type="transmembrane region" description="Helical" evidence="5">
    <location>
        <begin position="59"/>
        <end position="76"/>
    </location>
</feature>
<dbReference type="GO" id="GO:0005351">
    <property type="term" value="F:carbohydrate:proton symporter activity"/>
    <property type="evidence" value="ECO:0007669"/>
    <property type="project" value="TreeGrafter"/>
</dbReference>
<evidence type="ECO:0000313" key="6">
    <source>
        <dbReference type="EMBL" id="PYH90156.1"/>
    </source>
</evidence>
<gene>
    <name evidence="6" type="ORF">BO71DRAFT_487349</name>
</gene>
<dbReference type="Pfam" id="PF00083">
    <property type="entry name" value="Sugar_tr"/>
    <property type="match status" value="1"/>
</dbReference>
<feature type="transmembrane region" description="Helical" evidence="5">
    <location>
        <begin position="103"/>
        <end position="120"/>
    </location>
</feature>
<sequence>MSGLLTGTAFTQTFPAIDTTSTGHGSSSLQGTVVAIYEIGCFFGAIIALLVGERIGRRMCIIAGCIVLSIGAALQYKGRDLHLPGGGNNPGEHREHRLPDLHLFRRYFNFCFLPLIYLFYPETRNLTLEQVDRLFTGEKVQLHWHASMGAVGDASERVNEKIRGSVEHVEVEVE</sequence>
<name>A0A319CY53_9EURO</name>
<reference evidence="6 7" key="1">
    <citation type="submission" date="2018-02" db="EMBL/GenBank/DDBJ databases">
        <title>The genomes of Aspergillus section Nigri reveals drivers in fungal speciation.</title>
        <authorList>
            <consortium name="DOE Joint Genome Institute"/>
            <person name="Vesth T.C."/>
            <person name="Nybo J."/>
            <person name="Theobald S."/>
            <person name="Brandl J."/>
            <person name="Frisvad J.C."/>
            <person name="Nielsen K.F."/>
            <person name="Lyhne E.K."/>
            <person name="Kogle M.E."/>
            <person name="Kuo A."/>
            <person name="Riley R."/>
            <person name="Clum A."/>
            <person name="Nolan M."/>
            <person name="Lipzen A."/>
            <person name="Salamov A."/>
            <person name="Henrissat B."/>
            <person name="Wiebenga A."/>
            <person name="De vries R.P."/>
            <person name="Grigoriev I.V."/>
            <person name="Mortensen U.H."/>
            <person name="Andersen M.R."/>
            <person name="Baker S.E."/>
        </authorList>
    </citation>
    <scope>NUCLEOTIDE SEQUENCE [LARGE SCALE GENOMIC DNA]</scope>
    <source>
        <strain evidence="6 7">CBS 707.79</strain>
    </source>
</reference>
<evidence type="ECO:0000256" key="4">
    <source>
        <dbReference type="ARBA" id="ARBA00023136"/>
    </source>
</evidence>
<dbReference type="SUPFAM" id="SSF103473">
    <property type="entry name" value="MFS general substrate transporter"/>
    <property type="match status" value="1"/>
</dbReference>
<dbReference type="OrthoDB" id="4505272at2759"/>
<evidence type="ECO:0000256" key="2">
    <source>
        <dbReference type="ARBA" id="ARBA00022692"/>
    </source>
</evidence>
<keyword evidence="7" id="KW-1185">Reference proteome</keyword>
<dbReference type="VEuPathDB" id="FungiDB:BO71DRAFT_487349"/>
<organism evidence="6 7">
    <name type="scientific">Aspergillus ellipticus CBS 707.79</name>
    <dbReference type="NCBI Taxonomy" id="1448320"/>
    <lineage>
        <taxon>Eukaryota</taxon>
        <taxon>Fungi</taxon>
        <taxon>Dikarya</taxon>
        <taxon>Ascomycota</taxon>
        <taxon>Pezizomycotina</taxon>
        <taxon>Eurotiomycetes</taxon>
        <taxon>Eurotiomycetidae</taxon>
        <taxon>Eurotiales</taxon>
        <taxon>Aspergillaceae</taxon>
        <taxon>Aspergillus</taxon>
        <taxon>Aspergillus subgen. Circumdati</taxon>
    </lineage>
</organism>
<dbReference type="GO" id="GO:0016020">
    <property type="term" value="C:membrane"/>
    <property type="evidence" value="ECO:0007669"/>
    <property type="project" value="UniProtKB-SubCell"/>
</dbReference>